<protein>
    <recommendedName>
        <fullName evidence="4">Type 1 periplasmic binding fold superfamily protein</fullName>
    </recommendedName>
</protein>
<dbReference type="AlphaFoldDB" id="A0A1R3XAP5"/>
<dbReference type="Proteomes" id="UP000187181">
    <property type="component" value="Unassembled WGS sequence"/>
</dbReference>
<name>A0A1R3XAP5_9BACT</name>
<organism evidence="2 3">
    <name type="scientific">Pontibacter indicus</name>
    <dbReference type="NCBI Taxonomy" id="1317125"/>
    <lineage>
        <taxon>Bacteria</taxon>
        <taxon>Pseudomonadati</taxon>
        <taxon>Bacteroidota</taxon>
        <taxon>Cytophagia</taxon>
        <taxon>Cytophagales</taxon>
        <taxon>Hymenobacteraceae</taxon>
        <taxon>Pontibacter</taxon>
    </lineage>
</organism>
<evidence type="ECO:0000313" key="3">
    <source>
        <dbReference type="Proteomes" id="UP000187181"/>
    </source>
</evidence>
<dbReference type="RefSeq" id="WP_076668066.1">
    <property type="nucleotide sequence ID" value="NZ_FTPP01000002.1"/>
</dbReference>
<keyword evidence="1" id="KW-0732">Signal</keyword>
<evidence type="ECO:0000256" key="1">
    <source>
        <dbReference type="SAM" id="SignalP"/>
    </source>
</evidence>
<keyword evidence="3" id="KW-1185">Reference proteome</keyword>
<evidence type="ECO:0000313" key="2">
    <source>
        <dbReference type="EMBL" id="SIT88295.1"/>
    </source>
</evidence>
<gene>
    <name evidence="2" type="ORF">SAMN05444128_1814</name>
</gene>
<feature type="chain" id="PRO_5012616421" description="Type 1 periplasmic binding fold superfamily protein" evidence="1">
    <location>
        <begin position="25"/>
        <end position="188"/>
    </location>
</feature>
<evidence type="ECO:0008006" key="4">
    <source>
        <dbReference type="Google" id="ProtNLM"/>
    </source>
</evidence>
<accession>A0A1R3XAP5</accession>
<proteinExistence type="predicted"/>
<dbReference type="EMBL" id="FTPP01000002">
    <property type="protein sequence ID" value="SIT88295.1"/>
    <property type="molecule type" value="Genomic_DNA"/>
</dbReference>
<feature type="signal peptide" evidence="1">
    <location>
        <begin position="1"/>
        <end position="24"/>
    </location>
</feature>
<dbReference type="STRING" id="1317125.SAMN05444128_1814"/>
<reference evidence="3" key="1">
    <citation type="submission" date="2017-01" db="EMBL/GenBank/DDBJ databases">
        <authorList>
            <person name="Varghese N."/>
            <person name="Submissions S."/>
        </authorList>
    </citation>
    <scope>NUCLEOTIDE SEQUENCE [LARGE SCALE GENOMIC DNA]</scope>
    <source>
        <strain evidence="3">LP100</strain>
    </source>
</reference>
<dbReference type="PROSITE" id="PS51257">
    <property type="entry name" value="PROKAR_LIPOPROTEIN"/>
    <property type="match status" value="1"/>
</dbReference>
<dbReference type="OrthoDB" id="713689at2"/>
<sequence>MNKLFRPYLTFLLMGTLLTFSACKDDDDPGPDEEQEVITAVTISLTPTGKGQNAEATISTLSGTPVQNAPLTLRPGTEYTAVVTMSDESKNPVADMTAEIRNERDEHLLVYTFTPDAGSNATVNVAVTDTDQNNRPLGLESTVTTGAGTGNGKLKVVLKHQPGGLKTGTNTTAGETDVDVSFNVIVGN</sequence>